<evidence type="ECO:0000313" key="3">
    <source>
        <dbReference type="Proteomes" id="UP000271162"/>
    </source>
</evidence>
<organism evidence="4">
    <name type="scientific">Nippostrongylus brasiliensis</name>
    <name type="common">Rat hookworm</name>
    <dbReference type="NCBI Taxonomy" id="27835"/>
    <lineage>
        <taxon>Eukaryota</taxon>
        <taxon>Metazoa</taxon>
        <taxon>Ecdysozoa</taxon>
        <taxon>Nematoda</taxon>
        <taxon>Chromadorea</taxon>
        <taxon>Rhabditida</taxon>
        <taxon>Rhabditina</taxon>
        <taxon>Rhabditomorpha</taxon>
        <taxon>Strongyloidea</taxon>
        <taxon>Heligmosomidae</taxon>
        <taxon>Nippostrongylus</taxon>
    </lineage>
</organism>
<sequence>MEAAVLVAFALSIAECSAKIWDESLYSDEESIGPPPFLPEFMVQGYGWFQLFLVL</sequence>
<accession>A0A0N4XJU2</accession>
<proteinExistence type="predicted"/>
<dbReference type="WBParaSite" id="NBR_0000279401-mRNA-1">
    <property type="protein sequence ID" value="NBR_0000279401-mRNA-1"/>
    <property type="gene ID" value="NBR_0000279401"/>
</dbReference>
<evidence type="ECO:0000313" key="4">
    <source>
        <dbReference type="WBParaSite" id="NBR_0000279401-mRNA-1"/>
    </source>
</evidence>
<name>A0A0N4XJU2_NIPBR</name>
<reference evidence="4" key="1">
    <citation type="submission" date="2017-02" db="UniProtKB">
        <authorList>
            <consortium name="WormBaseParasite"/>
        </authorList>
    </citation>
    <scope>IDENTIFICATION</scope>
</reference>
<feature type="signal peptide" evidence="1">
    <location>
        <begin position="1"/>
        <end position="18"/>
    </location>
</feature>
<evidence type="ECO:0000256" key="1">
    <source>
        <dbReference type="SAM" id="SignalP"/>
    </source>
</evidence>
<dbReference type="Proteomes" id="UP000271162">
    <property type="component" value="Unassembled WGS sequence"/>
</dbReference>
<reference evidence="2 3" key="2">
    <citation type="submission" date="2018-11" db="EMBL/GenBank/DDBJ databases">
        <authorList>
            <consortium name="Pathogen Informatics"/>
        </authorList>
    </citation>
    <scope>NUCLEOTIDE SEQUENCE [LARGE SCALE GENOMIC DNA]</scope>
</reference>
<protein>
    <submittedName>
        <fullName evidence="4">Secreted protein</fullName>
    </submittedName>
</protein>
<dbReference type="EMBL" id="UYSL01003564">
    <property type="protein sequence ID" value="VDL66384.1"/>
    <property type="molecule type" value="Genomic_DNA"/>
</dbReference>
<keyword evidence="3" id="KW-1185">Reference proteome</keyword>
<evidence type="ECO:0000313" key="2">
    <source>
        <dbReference type="EMBL" id="VDL66384.1"/>
    </source>
</evidence>
<dbReference type="AlphaFoldDB" id="A0A0N4XJU2"/>
<keyword evidence="1" id="KW-0732">Signal</keyword>
<gene>
    <name evidence="2" type="ORF">NBR_LOCUS2795</name>
</gene>
<feature type="chain" id="PRO_5043124650" evidence="1">
    <location>
        <begin position="19"/>
        <end position="55"/>
    </location>
</feature>